<evidence type="ECO:0000313" key="3">
    <source>
        <dbReference type="Proteomes" id="UP000053244"/>
    </source>
</evidence>
<evidence type="ECO:0000256" key="1">
    <source>
        <dbReference type="SAM" id="Phobius"/>
    </source>
</evidence>
<dbReference type="Proteomes" id="UP000053244">
    <property type="component" value="Unassembled WGS sequence"/>
</dbReference>
<dbReference type="AlphaFoldDB" id="A0A101JRR1"/>
<protein>
    <submittedName>
        <fullName evidence="2">Uncharacterized protein</fullName>
    </submittedName>
</protein>
<dbReference type="RefSeq" id="WP_067694013.1">
    <property type="nucleotide sequence ID" value="NZ_LLZH01000200.1"/>
</dbReference>
<keyword evidence="1" id="KW-0812">Transmembrane</keyword>
<keyword evidence="1" id="KW-1133">Transmembrane helix</keyword>
<name>A0A101JRR1_9ACTN</name>
<sequence>MDMVRGDRTFERTILKYAAGVCLGMLLLVAYPAYVEITTRGDFAADRLETHSATVLNTDYDSGWDTSSNWTSQQITLRLDTGAERTKPRNEIMIRVDEGDTVSVGLSHGRLVSVQGTYVRSPSAVTAFGLLIMAGGLVLSAICAVQIRRSPSTRSTPYTSGYVLQALVLYLLLFLVTWPGRYEAWGPVINLVLATAIPLAIFGVRHRRPVPAVTP</sequence>
<comment type="caution">
    <text evidence="2">The sequence shown here is derived from an EMBL/GenBank/DDBJ whole genome shotgun (WGS) entry which is preliminary data.</text>
</comment>
<feature type="transmembrane region" description="Helical" evidence="1">
    <location>
        <begin position="159"/>
        <end position="178"/>
    </location>
</feature>
<organism evidence="2 3">
    <name type="scientific">Actinoplanes awajinensis subsp. mycoplanecinus</name>
    <dbReference type="NCBI Taxonomy" id="135947"/>
    <lineage>
        <taxon>Bacteria</taxon>
        <taxon>Bacillati</taxon>
        <taxon>Actinomycetota</taxon>
        <taxon>Actinomycetes</taxon>
        <taxon>Micromonosporales</taxon>
        <taxon>Micromonosporaceae</taxon>
        <taxon>Actinoplanes</taxon>
    </lineage>
</organism>
<feature type="transmembrane region" description="Helical" evidence="1">
    <location>
        <begin position="124"/>
        <end position="147"/>
    </location>
</feature>
<accession>A0A101JRR1</accession>
<feature type="transmembrane region" description="Helical" evidence="1">
    <location>
        <begin position="14"/>
        <end position="34"/>
    </location>
</feature>
<proteinExistence type="predicted"/>
<evidence type="ECO:0000313" key="2">
    <source>
        <dbReference type="EMBL" id="KUL31759.1"/>
    </source>
</evidence>
<reference evidence="2 3" key="1">
    <citation type="submission" date="2015-10" db="EMBL/GenBank/DDBJ databases">
        <authorList>
            <person name="Gilbert D.G."/>
        </authorList>
    </citation>
    <scope>NUCLEOTIDE SEQUENCE [LARGE SCALE GENOMIC DNA]</scope>
    <source>
        <strain evidence="2 3">NRRL B-16712</strain>
    </source>
</reference>
<gene>
    <name evidence="2" type="ORF">ADL15_21540</name>
</gene>
<dbReference type="OrthoDB" id="9974209at2"/>
<keyword evidence="1" id="KW-0472">Membrane</keyword>
<keyword evidence="3" id="KW-1185">Reference proteome</keyword>
<feature type="transmembrane region" description="Helical" evidence="1">
    <location>
        <begin position="184"/>
        <end position="204"/>
    </location>
</feature>
<dbReference type="EMBL" id="LLZH01000200">
    <property type="protein sequence ID" value="KUL31759.1"/>
    <property type="molecule type" value="Genomic_DNA"/>
</dbReference>